<comment type="subunit">
    <text evidence="9">The complex comprises the extracytoplasmic solute receptor protein and the two transmembrane proteins.</text>
</comment>
<keyword evidence="2 9" id="KW-0813">Transport</keyword>
<gene>
    <name evidence="11" type="ORF">DL237_06585</name>
</gene>
<dbReference type="Pfam" id="PF04290">
    <property type="entry name" value="DctQ"/>
    <property type="match status" value="1"/>
</dbReference>
<evidence type="ECO:0000256" key="2">
    <source>
        <dbReference type="ARBA" id="ARBA00022448"/>
    </source>
</evidence>
<proteinExistence type="inferred from homology"/>
<dbReference type="RefSeq" id="WP_119398265.1">
    <property type="nucleotide sequence ID" value="NZ_QWJJ01000005.1"/>
</dbReference>
<evidence type="ECO:0000256" key="6">
    <source>
        <dbReference type="ARBA" id="ARBA00022989"/>
    </source>
</evidence>
<keyword evidence="7 9" id="KW-0472">Membrane</keyword>
<feature type="transmembrane region" description="Helical" evidence="9">
    <location>
        <begin position="135"/>
        <end position="154"/>
    </location>
</feature>
<dbReference type="OrthoDB" id="9797534at2"/>
<evidence type="ECO:0000256" key="4">
    <source>
        <dbReference type="ARBA" id="ARBA00022519"/>
    </source>
</evidence>
<evidence type="ECO:0000259" key="10">
    <source>
        <dbReference type="Pfam" id="PF04290"/>
    </source>
</evidence>
<reference evidence="11 12" key="1">
    <citation type="submission" date="2018-08" db="EMBL/GenBank/DDBJ databases">
        <title>Pseudooceanicola sediminis CY03 in the family Rhodobacteracea.</title>
        <authorList>
            <person name="Zhang Y.-J."/>
        </authorList>
    </citation>
    <scope>NUCLEOTIDE SEQUENCE [LARGE SCALE GENOMIC DNA]</scope>
    <source>
        <strain evidence="11 12">CY03</strain>
    </source>
</reference>
<evidence type="ECO:0000256" key="9">
    <source>
        <dbReference type="RuleBase" id="RU369079"/>
    </source>
</evidence>
<keyword evidence="4 9" id="KW-0997">Cell inner membrane</keyword>
<dbReference type="PANTHER" id="PTHR35011">
    <property type="entry name" value="2,3-DIKETO-L-GULONATE TRAP TRANSPORTER SMALL PERMEASE PROTEIN YIAM"/>
    <property type="match status" value="1"/>
</dbReference>
<evidence type="ECO:0000256" key="1">
    <source>
        <dbReference type="ARBA" id="ARBA00004429"/>
    </source>
</evidence>
<evidence type="ECO:0000256" key="3">
    <source>
        <dbReference type="ARBA" id="ARBA00022475"/>
    </source>
</evidence>
<evidence type="ECO:0000256" key="5">
    <source>
        <dbReference type="ARBA" id="ARBA00022692"/>
    </source>
</evidence>
<feature type="transmembrane region" description="Helical" evidence="9">
    <location>
        <begin position="51"/>
        <end position="71"/>
    </location>
</feature>
<feature type="transmembrane region" description="Helical" evidence="9">
    <location>
        <begin position="92"/>
        <end position="115"/>
    </location>
</feature>
<dbReference type="Proteomes" id="UP000265848">
    <property type="component" value="Unassembled WGS sequence"/>
</dbReference>
<keyword evidence="12" id="KW-1185">Reference proteome</keyword>
<evidence type="ECO:0000313" key="12">
    <source>
        <dbReference type="Proteomes" id="UP000265848"/>
    </source>
</evidence>
<evidence type="ECO:0000256" key="7">
    <source>
        <dbReference type="ARBA" id="ARBA00023136"/>
    </source>
</evidence>
<feature type="domain" description="Tripartite ATP-independent periplasmic transporters DctQ component" evidence="10">
    <location>
        <begin position="46"/>
        <end position="162"/>
    </location>
</feature>
<dbReference type="EMBL" id="QWJJ01000005">
    <property type="protein sequence ID" value="RII39309.1"/>
    <property type="molecule type" value="Genomic_DNA"/>
</dbReference>
<accession>A0A399J4G1</accession>
<feature type="transmembrane region" description="Helical" evidence="9">
    <location>
        <begin position="7"/>
        <end position="31"/>
    </location>
</feature>
<protein>
    <recommendedName>
        <fullName evidence="9">TRAP transporter small permease protein</fullName>
    </recommendedName>
</protein>
<dbReference type="InterPro" id="IPR055348">
    <property type="entry name" value="DctQ"/>
</dbReference>
<dbReference type="GO" id="GO:0015740">
    <property type="term" value="P:C4-dicarboxylate transport"/>
    <property type="evidence" value="ECO:0007669"/>
    <property type="project" value="TreeGrafter"/>
</dbReference>
<keyword evidence="5 9" id="KW-0812">Transmembrane</keyword>
<organism evidence="11 12">
    <name type="scientific">Pseudooceanicola sediminis</name>
    <dbReference type="NCBI Taxonomy" id="2211117"/>
    <lineage>
        <taxon>Bacteria</taxon>
        <taxon>Pseudomonadati</taxon>
        <taxon>Pseudomonadota</taxon>
        <taxon>Alphaproteobacteria</taxon>
        <taxon>Rhodobacterales</taxon>
        <taxon>Paracoccaceae</taxon>
        <taxon>Pseudooceanicola</taxon>
    </lineage>
</organism>
<evidence type="ECO:0000256" key="8">
    <source>
        <dbReference type="ARBA" id="ARBA00038436"/>
    </source>
</evidence>
<dbReference type="GO" id="GO:0022857">
    <property type="term" value="F:transmembrane transporter activity"/>
    <property type="evidence" value="ECO:0007669"/>
    <property type="project" value="UniProtKB-UniRule"/>
</dbReference>
<name>A0A399J4G1_9RHOB</name>
<comment type="caution">
    <text evidence="11">The sequence shown here is derived from an EMBL/GenBank/DDBJ whole genome shotgun (WGS) entry which is preliminary data.</text>
</comment>
<keyword evidence="6 9" id="KW-1133">Transmembrane helix</keyword>
<sequence>MRRGLDLLYLAGGVAAAAAIALICLVVTAQVGLNILARIGGPGYSYTIPSYADFAGFLLAAASFLALAPTLRSGVHIRVNLLTSRLPDRATWALELLVLGVGAALSGYACFYAINLTWESWDFGDMSTGMVAIPLWIPQLAMDAGLALLTIALLDTLLESLRAGHAIIADAGEA</sequence>
<comment type="function">
    <text evidence="9">Part of the tripartite ATP-independent periplasmic (TRAP) transport system.</text>
</comment>
<keyword evidence="3" id="KW-1003">Cell membrane</keyword>
<dbReference type="AlphaFoldDB" id="A0A399J4G1"/>
<evidence type="ECO:0000313" key="11">
    <source>
        <dbReference type="EMBL" id="RII39309.1"/>
    </source>
</evidence>
<comment type="subcellular location">
    <subcellularLocation>
        <location evidence="1 9">Cell inner membrane</location>
        <topology evidence="1 9">Multi-pass membrane protein</topology>
    </subcellularLocation>
</comment>
<dbReference type="InterPro" id="IPR007387">
    <property type="entry name" value="TRAP_DctQ"/>
</dbReference>
<dbReference type="GO" id="GO:0005886">
    <property type="term" value="C:plasma membrane"/>
    <property type="evidence" value="ECO:0007669"/>
    <property type="project" value="UniProtKB-SubCell"/>
</dbReference>
<comment type="similarity">
    <text evidence="8 9">Belongs to the TRAP transporter small permease family.</text>
</comment>
<dbReference type="PANTHER" id="PTHR35011:SF10">
    <property type="entry name" value="TRAP TRANSPORTER SMALL PERMEASE PROTEIN"/>
    <property type="match status" value="1"/>
</dbReference>